<accession>A0A967F0X5</accession>
<evidence type="ECO:0000313" key="2">
    <source>
        <dbReference type="Proteomes" id="UP000761264"/>
    </source>
</evidence>
<dbReference type="PANTHER" id="PTHR43235:SF1">
    <property type="entry name" value="GLUTAMINE AMIDOTRANSFERASE PB2B2.05-RELATED"/>
    <property type="match status" value="1"/>
</dbReference>
<evidence type="ECO:0000313" key="1">
    <source>
        <dbReference type="EMBL" id="NIA70960.1"/>
    </source>
</evidence>
<dbReference type="Pfam" id="PF07722">
    <property type="entry name" value="Peptidase_C26"/>
    <property type="match status" value="1"/>
</dbReference>
<proteinExistence type="predicted"/>
<keyword evidence="2" id="KW-1185">Reference proteome</keyword>
<name>A0A967F0X5_9PROT</name>
<dbReference type="SUPFAM" id="SSF52317">
    <property type="entry name" value="Class I glutamine amidotransferase-like"/>
    <property type="match status" value="1"/>
</dbReference>
<dbReference type="GO" id="GO:0033969">
    <property type="term" value="F:gamma-glutamyl-gamma-aminobutyrate hydrolase activity"/>
    <property type="evidence" value="ECO:0007669"/>
    <property type="project" value="TreeGrafter"/>
</dbReference>
<dbReference type="GO" id="GO:0005829">
    <property type="term" value="C:cytosol"/>
    <property type="evidence" value="ECO:0007669"/>
    <property type="project" value="TreeGrafter"/>
</dbReference>
<dbReference type="AlphaFoldDB" id="A0A967F0X5"/>
<dbReference type="CDD" id="cd01745">
    <property type="entry name" value="GATase1_2"/>
    <property type="match status" value="1"/>
</dbReference>
<dbReference type="Gene3D" id="3.40.50.880">
    <property type="match status" value="1"/>
</dbReference>
<dbReference type="InterPro" id="IPR044668">
    <property type="entry name" value="PuuD-like"/>
</dbReference>
<dbReference type="GO" id="GO:0006598">
    <property type="term" value="P:polyamine catabolic process"/>
    <property type="evidence" value="ECO:0007669"/>
    <property type="project" value="TreeGrafter"/>
</dbReference>
<dbReference type="InterPro" id="IPR011697">
    <property type="entry name" value="Peptidase_C26"/>
</dbReference>
<dbReference type="RefSeq" id="WP_167228089.1">
    <property type="nucleotide sequence ID" value="NZ_JAAQPH010000017.1"/>
</dbReference>
<organism evidence="1 2">
    <name type="scientific">Pelagibius litoralis</name>
    <dbReference type="NCBI Taxonomy" id="374515"/>
    <lineage>
        <taxon>Bacteria</taxon>
        <taxon>Pseudomonadati</taxon>
        <taxon>Pseudomonadota</taxon>
        <taxon>Alphaproteobacteria</taxon>
        <taxon>Rhodospirillales</taxon>
        <taxon>Rhodovibrionaceae</taxon>
        <taxon>Pelagibius</taxon>
    </lineage>
</organism>
<dbReference type="Proteomes" id="UP000761264">
    <property type="component" value="Unassembled WGS sequence"/>
</dbReference>
<dbReference type="InterPro" id="IPR029062">
    <property type="entry name" value="Class_I_gatase-like"/>
</dbReference>
<gene>
    <name evidence="1" type="ORF">HBA54_20370</name>
</gene>
<comment type="caution">
    <text evidence="1">The sequence shown here is derived from an EMBL/GenBank/DDBJ whole genome shotgun (WGS) entry which is preliminary data.</text>
</comment>
<sequence>MKTSLPPRPLIGITSDQEISGDYAAEPYYALRSNYVTVVLAAGGIPLALPYAAGNIGSLLDILDAVVISGGMFDIHPSIYGGKACSGDLSLKPERTAFERELVLAALARNMPILGICGGMQLLGAVVGSKLLQHIPSELPSAIEHMKPRCPNMPAHPVEIQPQTRLAQLIGHRCIDVNSVHHQAIADPGEKAVVSAVASDGIVEAIEIPEARFAIGVQWHPEYNVAGETGIFTGLISAANEYPGTKVQTD</sequence>
<dbReference type="PANTHER" id="PTHR43235">
    <property type="entry name" value="GLUTAMINE AMIDOTRANSFERASE PB2B2.05-RELATED"/>
    <property type="match status" value="1"/>
</dbReference>
<reference evidence="1" key="1">
    <citation type="submission" date="2020-03" db="EMBL/GenBank/DDBJ databases">
        <title>Genome of Pelagibius litoralis DSM 21314T.</title>
        <authorList>
            <person name="Wang G."/>
        </authorList>
    </citation>
    <scope>NUCLEOTIDE SEQUENCE</scope>
    <source>
        <strain evidence="1">DSM 21314</strain>
    </source>
</reference>
<dbReference type="EMBL" id="JAAQPH010000017">
    <property type="protein sequence ID" value="NIA70960.1"/>
    <property type="molecule type" value="Genomic_DNA"/>
</dbReference>
<keyword evidence="1" id="KW-0378">Hydrolase</keyword>
<protein>
    <submittedName>
        <fullName evidence="1">Gamma-glutamyl-gamma-aminobutyrate hydrolase family protein</fullName>
    </submittedName>
</protein>
<dbReference type="PROSITE" id="PS51273">
    <property type="entry name" value="GATASE_TYPE_1"/>
    <property type="match status" value="1"/>
</dbReference>